<dbReference type="Pfam" id="PF13181">
    <property type="entry name" value="TPR_8"/>
    <property type="match status" value="1"/>
</dbReference>
<comment type="caution">
    <text evidence="4">The sequence shown here is derived from an EMBL/GenBank/DDBJ whole genome shotgun (WGS) entry which is preliminary data.</text>
</comment>
<dbReference type="SUPFAM" id="SSF48452">
    <property type="entry name" value="TPR-like"/>
    <property type="match status" value="1"/>
</dbReference>
<reference evidence="4 5" key="1">
    <citation type="journal article" date="2016" name="Sci. Rep.">
        <title>The genome sequence of the outbreeding globe artichoke constructed de novo incorporating a phase-aware low-pass sequencing strategy of F1 progeny.</title>
        <authorList>
            <person name="Scaglione D."/>
            <person name="Reyes-Chin-Wo S."/>
            <person name="Acquadro A."/>
            <person name="Froenicke L."/>
            <person name="Portis E."/>
            <person name="Beitel C."/>
            <person name="Tirone M."/>
            <person name="Mauro R."/>
            <person name="Lo Monaco A."/>
            <person name="Mauromicale G."/>
            <person name="Faccioli P."/>
            <person name="Cattivelli L."/>
            <person name="Rieseberg L."/>
            <person name="Michelmore R."/>
            <person name="Lanteri S."/>
        </authorList>
    </citation>
    <scope>NUCLEOTIDE SEQUENCE [LARGE SCALE GENOMIC DNA]</scope>
    <source>
        <strain evidence="4">2C</strain>
    </source>
</reference>
<accession>A0A124SDI2</accession>
<evidence type="ECO:0000256" key="1">
    <source>
        <dbReference type="ARBA" id="ARBA00022737"/>
    </source>
</evidence>
<dbReference type="InterPro" id="IPR013105">
    <property type="entry name" value="TPR_2"/>
</dbReference>
<dbReference type="InterPro" id="IPR019734">
    <property type="entry name" value="TPR_rpt"/>
</dbReference>
<dbReference type="GO" id="GO:0006493">
    <property type="term" value="P:protein O-linked glycosylation"/>
    <property type="evidence" value="ECO:0007669"/>
    <property type="project" value="InterPro"/>
</dbReference>
<dbReference type="EMBL" id="LEKV01003901">
    <property type="protein sequence ID" value="KVH97000.1"/>
    <property type="molecule type" value="Genomic_DNA"/>
</dbReference>
<dbReference type="GO" id="GO:0097363">
    <property type="term" value="F:protein O-acetylglucosaminyltransferase activity"/>
    <property type="evidence" value="ECO:0007669"/>
    <property type="project" value="TreeGrafter"/>
</dbReference>
<evidence type="ECO:0000256" key="3">
    <source>
        <dbReference type="PROSITE-ProRule" id="PRU00339"/>
    </source>
</evidence>
<dbReference type="OMA" id="TEMACFE"/>
<dbReference type="PANTHER" id="PTHR44366:SF1">
    <property type="entry name" value="UDP-N-ACETYLGLUCOSAMINE--PEPTIDE N-ACETYLGLUCOSAMINYLTRANSFERASE 110 KDA SUBUNIT"/>
    <property type="match status" value="1"/>
</dbReference>
<keyword evidence="5" id="KW-1185">Reference proteome</keyword>
<dbReference type="AlphaFoldDB" id="A0A124SDI2"/>
<gene>
    <name evidence="4" type="ORF">Ccrd_000905</name>
</gene>
<feature type="repeat" description="TPR" evidence="3">
    <location>
        <begin position="55"/>
        <end position="88"/>
    </location>
</feature>
<evidence type="ECO:0000256" key="2">
    <source>
        <dbReference type="ARBA" id="ARBA00022803"/>
    </source>
</evidence>
<dbReference type="InterPro" id="IPR037919">
    <property type="entry name" value="OGT"/>
</dbReference>
<dbReference type="STRING" id="59895.A0A124SDI2"/>
<evidence type="ECO:0000313" key="4">
    <source>
        <dbReference type="EMBL" id="KVH97000.1"/>
    </source>
</evidence>
<dbReference type="Gramene" id="KVH97000">
    <property type="protein sequence ID" value="KVH97000"/>
    <property type="gene ID" value="Ccrd_000905"/>
</dbReference>
<dbReference type="SMART" id="SM00028">
    <property type="entry name" value="TPR"/>
    <property type="match status" value="2"/>
</dbReference>
<dbReference type="Gene3D" id="1.25.40.10">
    <property type="entry name" value="Tetratricopeptide repeat domain"/>
    <property type="match status" value="2"/>
</dbReference>
<dbReference type="PANTHER" id="PTHR44366">
    <property type="entry name" value="UDP-N-ACETYLGLUCOSAMINE--PEPTIDE N-ACETYLGLUCOSAMINYLTRANSFERASE 110 KDA SUBUNIT"/>
    <property type="match status" value="1"/>
</dbReference>
<protein>
    <submittedName>
        <fullName evidence="4">Tetratricopeptide-like helical</fullName>
    </submittedName>
</protein>
<sequence length="104" mass="11658">MAIIYKQQGNYADAISCYNEVLHFDPLVADGLEIGRVKEAIQHYSHAIVIRPHLDEAYANMASAYEDSEHVEAAIKSYRQALAIHPNFPKATCNLLHTLQCVCD</sequence>
<evidence type="ECO:0000313" key="5">
    <source>
        <dbReference type="Proteomes" id="UP000243975"/>
    </source>
</evidence>
<dbReference type="PROSITE" id="PS50005">
    <property type="entry name" value="TPR"/>
    <property type="match status" value="1"/>
</dbReference>
<dbReference type="Pfam" id="PF07719">
    <property type="entry name" value="TPR_2"/>
    <property type="match status" value="1"/>
</dbReference>
<dbReference type="InterPro" id="IPR011990">
    <property type="entry name" value="TPR-like_helical_dom_sf"/>
</dbReference>
<organism evidence="4 5">
    <name type="scientific">Cynara cardunculus var. scolymus</name>
    <name type="common">Globe artichoke</name>
    <name type="synonym">Cynara scolymus</name>
    <dbReference type="NCBI Taxonomy" id="59895"/>
    <lineage>
        <taxon>Eukaryota</taxon>
        <taxon>Viridiplantae</taxon>
        <taxon>Streptophyta</taxon>
        <taxon>Embryophyta</taxon>
        <taxon>Tracheophyta</taxon>
        <taxon>Spermatophyta</taxon>
        <taxon>Magnoliopsida</taxon>
        <taxon>eudicotyledons</taxon>
        <taxon>Gunneridae</taxon>
        <taxon>Pentapetalae</taxon>
        <taxon>asterids</taxon>
        <taxon>campanulids</taxon>
        <taxon>Asterales</taxon>
        <taxon>Asteraceae</taxon>
        <taxon>Carduoideae</taxon>
        <taxon>Cardueae</taxon>
        <taxon>Carduinae</taxon>
        <taxon>Cynara</taxon>
    </lineage>
</organism>
<name>A0A124SDI2_CYNCS</name>
<dbReference type="Proteomes" id="UP000243975">
    <property type="component" value="Unassembled WGS sequence"/>
</dbReference>
<keyword evidence="2 3" id="KW-0802">TPR repeat</keyword>
<keyword evidence="1" id="KW-0677">Repeat</keyword>
<proteinExistence type="predicted"/>